<dbReference type="Proteomes" id="UP001447188">
    <property type="component" value="Unassembled WGS sequence"/>
</dbReference>
<evidence type="ECO:0000313" key="1">
    <source>
        <dbReference type="EMBL" id="KAL0639036.1"/>
    </source>
</evidence>
<sequence>MTTAENLHAAIGKGVQIINARAAPLATTCNAFPPITRALIISFQSSWWAEPCRGSNVPGLQSRNTAAPNVNDV</sequence>
<organism evidence="1 2">
    <name type="scientific">Discina gigas</name>
    <dbReference type="NCBI Taxonomy" id="1032678"/>
    <lineage>
        <taxon>Eukaryota</taxon>
        <taxon>Fungi</taxon>
        <taxon>Dikarya</taxon>
        <taxon>Ascomycota</taxon>
        <taxon>Pezizomycotina</taxon>
        <taxon>Pezizomycetes</taxon>
        <taxon>Pezizales</taxon>
        <taxon>Discinaceae</taxon>
        <taxon>Discina</taxon>
    </lineage>
</organism>
<dbReference type="EMBL" id="JBBBZM010000015">
    <property type="protein sequence ID" value="KAL0639036.1"/>
    <property type="molecule type" value="Genomic_DNA"/>
</dbReference>
<reference evidence="1 2" key="1">
    <citation type="submission" date="2024-02" db="EMBL/GenBank/DDBJ databases">
        <title>Discinaceae phylogenomics.</title>
        <authorList>
            <person name="Dirks A.C."/>
            <person name="James T.Y."/>
        </authorList>
    </citation>
    <scope>NUCLEOTIDE SEQUENCE [LARGE SCALE GENOMIC DNA]</scope>
    <source>
        <strain evidence="1 2">ACD0624</strain>
    </source>
</reference>
<keyword evidence="2" id="KW-1185">Reference proteome</keyword>
<evidence type="ECO:0000313" key="2">
    <source>
        <dbReference type="Proteomes" id="UP001447188"/>
    </source>
</evidence>
<proteinExistence type="predicted"/>
<protein>
    <submittedName>
        <fullName evidence="1">Uncharacterized protein</fullName>
    </submittedName>
</protein>
<accession>A0ABR3GSW2</accession>
<gene>
    <name evidence="1" type="ORF">Q9L58_001918</name>
</gene>
<name>A0ABR3GSW2_9PEZI</name>
<comment type="caution">
    <text evidence="1">The sequence shown here is derived from an EMBL/GenBank/DDBJ whole genome shotgun (WGS) entry which is preliminary data.</text>
</comment>